<dbReference type="NCBIfam" id="TIGR01488">
    <property type="entry name" value="HAD-SF-IB"/>
    <property type="match status" value="1"/>
</dbReference>
<gene>
    <name evidence="15" type="primary">serB</name>
    <name evidence="15" type="ORF">CDQ91_18665</name>
</gene>
<evidence type="ECO:0000256" key="1">
    <source>
        <dbReference type="ARBA" id="ARBA00001946"/>
    </source>
</evidence>
<comment type="catalytic activity">
    <reaction evidence="13">
        <text>O-phospho-D-serine + H2O = D-serine + phosphate</text>
        <dbReference type="Rhea" id="RHEA:24873"/>
        <dbReference type="ChEBI" id="CHEBI:15377"/>
        <dbReference type="ChEBI" id="CHEBI:35247"/>
        <dbReference type="ChEBI" id="CHEBI:43474"/>
        <dbReference type="ChEBI" id="CHEBI:58680"/>
        <dbReference type="EC" id="3.1.3.3"/>
    </reaction>
</comment>
<evidence type="ECO:0000256" key="14">
    <source>
        <dbReference type="PIRSR" id="PIRSR604469-1"/>
    </source>
</evidence>
<evidence type="ECO:0000256" key="10">
    <source>
        <dbReference type="ARBA" id="ARBA00023299"/>
    </source>
</evidence>
<dbReference type="EMBL" id="NISJ01000014">
    <property type="protein sequence ID" value="OWQ91755.1"/>
    <property type="molecule type" value="Genomic_DNA"/>
</dbReference>
<evidence type="ECO:0000256" key="3">
    <source>
        <dbReference type="ARBA" id="ARBA00009184"/>
    </source>
</evidence>
<evidence type="ECO:0000256" key="12">
    <source>
        <dbReference type="ARBA" id="ARBA00048138"/>
    </source>
</evidence>
<dbReference type="SFLD" id="SFLDG01137">
    <property type="entry name" value="C1.6.1:_Phosphoserine_Phosphat"/>
    <property type="match status" value="1"/>
</dbReference>
<evidence type="ECO:0000256" key="11">
    <source>
        <dbReference type="ARBA" id="ARBA00031693"/>
    </source>
</evidence>
<dbReference type="PANTHER" id="PTHR43344">
    <property type="entry name" value="PHOSPHOSERINE PHOSPHATASE"/>
    <property type="match status" value="1"/>
</dbReference>
<dbReference type="RefSeq" id="WP_088474226.1">
    <property type="nucleotide sequence ID" value="NZ_NISJ01000014.1"/>
</dbReference>
<dbReference type="GO" id="GO:0036424">
    <property type="term" value="F:L-phosphoserine phosphatase activity"/>
    <property type="evidence" value="ECO:0007669"/>
    <property type="project" value="InterPro"/>
</dbReference>
<dbReference type="SFLD" id="SFLDS00003">
    <property type="entry name" value="Haloacid_Dehalogenase"/>
    <property type="match status" value="1"/>
</dbReference>
<dbReference type="PANTHER" id="PTHR43344:SF2">
    <property type="entry name" value="PHOSPHOSERINE PHOSPHATASE"/>
    <property type="match status" value="1"/>
</dbReference>
<dbReference type="EC" id="3.1.3.3" evidence="4"/>
<organism evidence="15 16">
    <name type="scientific">Sphingopyxis witflariensis</name>
    <dbReference type="NCBI Taxonomy" id="173675"/>
    <lineage>
        <taxon>Bacteria</taxon>
        <taxon>Pseudomonadati</taxon>
        <taxon>Pseudomonadota</taxon>
        <taxon>Alphaproteobacteria</taxon>
        <taxon>Sphingomonadales</taxon>
        <taxon>Sphingomonadaceae</taxon>
        <taxon>Sphingopyxis</taxon>
    </lineage>
</organism>
<dbReference type="AlphaFoldDB" id="A0A246JGJ9"/>
<comment type="pathway">
    <text evidence="2">Amino-acid biosynthesis; L-serine biosynthesis; L-serine from 3-phospho-D-glycerate: step 3/3.</text>
</comment>
<feature type="active site" description="Nucleophile" evidence="14">
    <location>
        <position position="84"/>
    </location>
</feature>
<dbReference type="UniPathway" id="UPA00135">
    <property type="reaction ID" value="UER00198"/>
</dbReference>
<evidence type="ECO:0000313" key="15">
    <source>
        <dbReference type="EMBL" id="OWQ91755.1"/>
    </source>
</evidence>
<feature type="active site" description="Proton donor" evidence="14">
    <location>
        <position position="86"/>
    </location>
</feature>
<evidence type="ECO:0000256" key="4">
    <source>
        <dbReference type="ARBA" id="ARBA00012640"/>
    </source>
</evidence>
<evidence type="ECO:0000256" key="7">
    <source>
        <dbReference type="ARBA" id="ARBA00022723"/>
    </source>
</evidence>
<keyword evidence="8" id="KW-0378">Hydrolase</keyword>
<dbReference type="GO" id="GO:0005737">
    <property type="term" value="C:cytoplasm"/>
    <property type="evidence" value="ECO:0007669"/>
    <property type="project" value="TreeGrafter"/>
</dbReference>
<dbReference type="InterPro" id="IPR023214">
    <property type="entry name" value="HAD_sf"/>
</dbReference>
<dbReference type="NCBIfam" id="TIGR00338">
    <property type="entry name" value="serB"/>
    <property type="match status" value="1"/>
</dbReference>
<keyword evidence="16" id="KW-1185">Reference proteome</keyword>
<evidence type="ECO:0000256" key="9">
    <source>
        <dbReference type="ARBA" id="ARBA00022842"/>
    </source>
</evidence>
<sequence>MFVATLIAAGKLTGEVVREAIDRLDATGHDVGAPHWLDEGDAADIVFHGSLVSARAELAKMDHGALDVIVQPLGDRTKKLIIADMDSTMITVECIDELADYAGLKPQIAAITERAMRGELDFRAALTERVGLLGGMAESVLAECRMERVRLTRGARTLVQTMKAHGAHSVLISGGFTAFARPVGEAIGFDKVIANELEIADGKLTGRVIEPIVDASTKLETLKAEAAAHGLPLAETLAVGDGANDIPMITAAGLGVGYYPHPAAAEAAAAVVRHHDLSALLWAQGYSRRSWVLG</sequence>
<dbReference type="CDD" id="cd07500">
    <property type="entry name" value="HAD_PSP"/>
    <property type="match status" value="1"/>
</dbReference>
<evidence type="ECO:0000256" key="2">
    <source>
        <dbReference type="ARBA" id="ARBA00005135"/>
    </source>
</evidence>
<reference evidence="15 16" key="1">
    <citation type="journal article" date="2002" name="Int. J. Syst. Evol. Microbiol.">
        <title>Sphingopyxis witflariensis sp. nov., isolated from activated sludge.</title>
        <authorList>
            <person name="Kampfer P."/>
            <person name="Witzenberger R."/>
            <person name="Denner E.B."/>
            <person name="Busse H.J."/>
            <person name="Neef A."/>
        </authorList>
    </citation>
    <scope>NUCLEOTIDE SEQUENCE [LARGE SCALE GENOMIC DNA]</scope>
    <source>
        <strain evidence="15 16">DSM 14551</strain>
    </source>
</reference>
<dbReference type="GO" id="GO:0000287">
    <property type="term" value="F:magnesium ion binding"/>
    <property type="evidence" value="ECO:0007669"/>
    <property type="project" value="TreeGrafter"/>
</dbReference>
<dbReference type="InterPro" id="IPR050582">
    <property type="entry name" value="HAD-like_SerB"/>
</dbReference>
<evidence type="ECO:0000256" key="6">
    <source>
        <dbReference type="ARBA" id="ARBA00022605"/>
    </source>
</evidence>
<dbReference type="GO" id="GO:0006564">
    <property type="term" value="P:L-serine biosynthetic process"/>
    <property type="evidence" value="ECO:0007669"/>
    <property type="project" value="UniProtKB-KW"/>
</dbReference>
<protein>
    <recommendedName>
        <fullName evidence="5">Phosphoserine phosphatase</fullName>
        <ecNumber evidence="4">3.1.3.3</ecNumber>
    </recommendedName>
    <alternativeName>
        <fullName evidence="11">O-phosphoserine phosphohydrolase</fullName>
    </alternativeName>
</protein>
<dbReference type="Pfam" id="PF12710">
    <property type="entry name" value="HAD"/>
    <property type="match status" value="1"/>
</dbReference>
<evidence type="ECO:0000256" key="13">
    <source>
        <dbReference type="ARBA" id="ARBA00048523"/>
    </source>
</evidence>
<dbReference type="SUPFAM" id="SSF56784">
    <property type="entry name" value="HAD-like"/>
    <property type="match status" value="1"/>
</dbReference>
<keyword evidence="7" id="KW-0479">Metal-binding</keyword>
<dbReference type="OrthoDB" id="9792539at2"/>
<evidence type="ECO:0000313" key="16">
    <source>
        <dbReference type="Proteomes" id="UP000197097"/>
    </source>
</evidence>
<dbReference type="Proteomes" id="UP000197097">
    <property type="component" value="Unassembled WGS sequence"/>
</dbReference>
<comment type="similarity">
    <text evidence="3">Belongs to the HAD-like hydrolase superfamily. SerB family.</text>
</comment>
<dbReference type="SFLD" id="SFLDF00029">
    <property type="entry name" value="phosphoserine_phosphatase"/>
    <property type="match status" value="1"/>
</dbReference>
<evidence type="ECO:0000256" key="5">
    <source>
        <dbReference type="ARBA" id="ARBA00015196"/>
    </source>
</evidence>
<keyword evidence="9" id="KW-0460">Magnesium</keyword>
<comment type="cofactor">
    <cofactor evidence="1">
        <name>Mg(2+)</name>
        <dbReference type="ChEBI" id="CHEBI:18420"/>
    </cofactor>
</comment>
<dbReference type="InterPro" id="IPR036412">
    <property type="entry name" value="HAD-like_sf"/>
</dbReference>
<keyword evidence="6" id="KW-0028">Amino-acid biosynthesis</keyword>
<dbReference type="Gene3D" id="3.40.50.1000">
    <property type="entry name" value="HAD superfamily/HAD-like"/>
    <property type="match status" value="1"/>
</dbReference>
<comment type="catalytic activity">
    <reaction evidence="12">
        <text>O-phospho-L-serine + H2O = L-serine + phosphate</text>
        <dbReference type="Rhea" id="RHEA:21208"/>
        <dbReference type="ChEBI" id="CHEBI:15377"/>
        <dbReference type="ChEBI" id="CHEBI:33384"/>
        <dbReference type="ChEBI" id="CHEBI:43474"/>
        <dbReference type="ChEBI" id="CHEBI:57524"/>
        <dbReference type="EC" id="3.1.3.3"/>
    </reaction>
</comment>
<dbReference type="InterPro" id="IPR004469">
    <property type="entry name" value="PSP"/>
</dbReference>
<evidence type="ECO:0000256" key="8">
    <source>
        <dbReference type="ARBA" id="ARBA00022801"/>
    </source>
</evidence>
<dbReference type="SFLD" id="SFLDG01136">
    <property type="entry name" value="C1.6:_Phosphoserine_Phosphatas"/>
    <property type="match status" value="1"/>
</dbReference>
<accession>A0A246JGJ9</accession>
<keyword evidence="10" id="KW-0718">Serine biosynthesis</keyword>
<proteinExistence type="inferred from homology"/>
<name>A0A246JGJ9_9SPHN</name>
<comment type="caution">
    <text evidence="15">The sequence shown here is derived from an EMBL/GenBank/DDBJ whole genome shotgun (WGS) entry which is preliminary data.</text>
</comment>